<accession>A0A0G1KEJ7</accession>
<evidence type="ECO:0000313" key="3">
    <source>
        <dbReference type="EMBL" id="KKT82013.1"/>
    </source>
</evidence>
<evidence type="ECO:0000256" key="2">
    <source>
        <dbReference type="SAM" id="SignalP"/>
    </source>
</evidence>
<sequence length="240" mass="26957">MQKKPKSRGSPRLLIAGLAVVIFSMSASCAAFNLSGFKTALGRFSFYVKDYDRQNANQEFRNLKSYYDYFSGWGLKNLADRYLLPDAFLYESVLAYLEEDWEKVEADLKSHQDDPRAVYLSAIAKFRVLKAAYHSEAAKKNAKIREEILQKVAMLKLDFEKCIKGNPDQALSFNCAFDYDLVSDPKSAKKAMESKAPGRNFVLGDPNLPGQGDKPGKDKDNLDRMADDPKPGQNSQRKGG</sequence>
<reference evidence="3 4" key="1">
    <citation type="journal article" date="2015" name="Nature">
        <title>rRNA introns, odd ribosomes, and small enigmatic genomes across a large radiation of phyla.</title>
        <authorList>
            <person name="Brown C.T."/>
            <person name="Hug L.A."/>
            <person name="Thomas B.C."/>
            <person name="Sharon I."/>
            <person name="Castelle C.J."/>
            <person name="Singh A."/>
            <person name="Wilkins M.J."/>
            <person name="Williams K.H."/>
            <person name="Banfield J.F."/>
        </authorList>
    </citation>
    <scope>NUCLEOTIDE SEQUENCE [LARGE SCALE GENOMIC DNA]</scope>
</reference>
<evidence type="ECO:0000256" key="1">
    <source>
        <dbReference type="SAM" id="MobiDB-lite"/>
    </source>
</evidence>
<dbReference type="EMBL" id="LCJR01000012">
    <property type="protein sequence ID" value="KKT82013.1"/>
    <property type="molecule type" value="Genomic_DNA"/>
</dbReference>
<feature type="chain" id="PRO_5002538113" description="DUF5667 domain-containing protein" evidence="2">
    <location>
        <begin position="31"/>
        <end position="240"/>
    </location>
</feature>
<feature type="signal peptide" evidence="2">
    <location>
        <begin position="1"/>
        <end position="30"/>
    </location>
</feature>
<keyword evidence="2" id="KW-0732">Signal</keyword>
<dbReference type="PROSITE" id="PS51257">
    <property type="entry name" value="PROKAR_LIPOPROTEIN"/>
    <property type="match status" value="1"/>
</dbReference>
<feature type="region of interest" description="Disordered" evidence="1">
    <location>
        <begin position="190"/>
        <end position="240"/>
    </location>
</feature>
<evidence type="ECO:0000313" key="4">
    <source>
        <dbReference type="Proteomes" id="UP000034032"/>
    </source>
</evidence>
<dbReference type="AlphaFoldDB" id="A0A0G1KEJ7"/>
<evidence type="ECO:0008006" key="5">
    <source>
        <dbReference type="Google" id="ProtNLM"/>
    </source>
</evidence>
<name>A0A0G1KEJ7_9BACT</name>
<dbReference type="Proteomes" id="UP000034032">
    <property type="component" value="Unassembled WGS sequence"/>
</dbReference>
<protein>
    <recommendedName>
        <fullName evidence="5">DUF5667 domain-containing protein</fullName>
    </recommendedName>
</protein>
<proteinExistence type="predicted"/>
<comment type="caution">
    <text evidence="3">The sequence shown here is derived from an EMBL/GenBank/DDBJ whole genome shotgun (WGS) entry which is preliminary data.</text>
</comment>
<organism evidence="3 4">
    <name type="scientific">Candidatus Yanofskybacteria bacterium GW2011_GWA2_44_9</name>
    <dbReference type="NCBI Taxonomy" id="1619025"/>
    <lineage>
        <taxon>Bacteria</taxon>
        <taxon>Candidatus Yanofskyibacteriota</taxon>
    </lineage>
</organism>
<gene>
    <name evidence="3" type="ORF">UW79_C0012G0023</name>
</gene>
<feature type="compositionally biased region" description="Basic and acidic residues" evidence="1">
    <location>
        <begin position="214"/>
        <end position="230"/>
    </location>
</feature>